<dbReference type="EMBL" id="BAAAXZ010000070">
    <property type="protein sequence ID" value="GAA2922705.1"/>
    <property type="molecule type" value="Genomic_DNA"/>
</dbReference>
<name>A0ABN3WNH6_STRTU</name>
<keyword evidence="3" id="KW-1185">Reference proteome</keyword>
<organism evidence="2 3">
    <name type="scientific">Streptomyces thioluteus</name>
    <dbReference type="NCBI Taxonomy" id="66431"/>
    <lineage>
        <taxon>Bacteria</taxon>
        <taxon>Bacillati</taxon>
        <taxon>Actinomycetota</taxon>
        <taxon>Actinomycetes</taxon>
        <taxon>Kitasatosporales</taxon>
        <taxon>Streptomycetaceae</taxon>
        <taxon>Streptomyces</taxon>
    </lineage>
</organism>
<comment type="caution">
    <text evidence="2">The sequence shown here is derived from an EMBL/GenBank/DDBJ whole genome shotgun (WGS) entry which is preliminary data.</text>
</comment>
<proteinExistence type="predicted"/>
<dbReference type="Proteomes" id="UP001501102">
    <property type="component" value="Unassembled WGS sequence"/>
</dbReference>
<evidence type="ECO:0000313" key="2">
    <source>
        <dbReference type="EMBL" id="GAA2922705.1"/>
    </source>
</evidence>
<feature type="region of interest" description="Disordered" evidence="1">
    <location>
        <begin position="75"/>
        <end position="103"/>
    </location>
</feature>
<accession>A0ABN3WNH6</accession>
<reference evidence="2 3" key="1">
    <citation type="journal article" date="2019" name="Int. J. Syst. Evol. Microbiol.">
        <title>The Global Catalogue of Microorganisms (GCM) 10K type strain sequencing project: providing services to taxonomists for standard genome sequencing and annotation.</title>
        <authorList>
            <consortium name="The Broad Institute Genomics Platform"/>
            <consortium name="The Broad Institute Genome Sequencing Center for Infectious Disease"/>
            <person name="Wu L."/>
            <person name="Ma J."/>
        </authorList>
    </citation>
    <scope>NUCLEOTIDE SEQUENCE [LARGE SCALE GENOMIC DNA]</scope>
    <source>
        <strain evidence="2 3">JCM 4087</strain>
    </source>
</reference>
<protein>
    <submittedName>
        <fullName evidence="2">Uncharacterized protein</fullName>
    </submittedName>
</protein>
<evidence type="ECO:0000313" key="3">
    <source>
        <dbReference type="Proteomes" id="UP001501102"/>
    </source>
</evidence>
<sequence>MDPVGRGGTQRLHAGLESEGAFGRCQEVGEIAPGRNQGRQEPSFTIQPSAGFGAPIAVDRLALFVPQPVQTQYGFPEHVRVSGQAQPGQIESREMDTQHQTPT</sequence>
<evidence type="ECO:0000256" key="1">
    <source>
        <dbReference type="SAM" id="MobiDB-lite"/>
    </source>
</evidence>
<gene>
    <name evidence="2" type="ORF">GCM10020221_18550</name>
</gene>